<dbReference type="Gene3D" id="3.40.50.980">
    <property type="match status" value="2"/>
</dbReference>
<evidence type="ECO:0000313" key="3">
    <source>
        <dbReference type="EMBL" id="VTP62227.1"/>
    </source>
</evidence>
<proteinExistence type="predicted"/>
<dbReference type="GO" id="GO:0047527">
    <property type="term" value="F:2,3-dihydroxybenzoate-serine ligase activity"/>
    <property type="evidence" value="ECO:0007669"/>
    <property type="project" value="TreeGrafter"/>
</dbReference>
<dbReference type="AlphaFoldDB" id="A0A4U9HEK3"/>
<organism evidence="3 4">
    <name type="scientific">Serratia rubidaea</name>
    <name type="common">Serratia marinorubra</name>
    <dbReference type="NCBI Taxonomy" id="61652"/>
    <lineage>
        <taxon>Bacteria</taxon>
        <taxon>Pseudomonadati</taxon>
        <taxon>Pseudomonadota</taxon>
        <taxon>Gammaproteobacteria</taxon>
        <taxon>Enterobacterales</taxon>
        <taxon>Yersiniaceae</taxon>
        <taxon>Serratia</taxon>
    </lineage>
</organism>
<reference evidence="3 4" key="1">
    <citation type="submission" date="2019-05" db="EMBL/GenBank/DDBJ databases">
        <authorList>
            <consortium name="Pathogen Informatics"/>
        </authorList>
    </citation>
    <scope>NUCLEOTIDE SEQUENCE [LARGE SCALE GENOMIC DNA]</scope>
    <source>
        <strain evidence="3 4">NCTC12971</strain>
    </source>
</reference>
<dbReference type="Pfam" id="PF00501">
    <property type="entry name" value="AMP-binding"/>
    <property type="match status" value="1"/>
</dbReference>
<dbReference type="GO" id="GO:0005829">
    <property type="term" value="C:cytosol"/>
    <property type="evidence" value="ECO:0007669"/>
    <property type="project" value="TreeGrafter"/>
</dbReference>
<dbReference type="GO" id="GO:0043041">
    <property type="term" value="P:amino acid activation for nonribosomal peptide biosynthetic process"/>
    <property type="evidence" value="ECO:0007669"/>
    <property type="project" value="TreeGrafter"/>
</dbReference>
<dbReference type="InterPro" id="IPR020845">
    <property type="entry name" value="AMP-binding_CS"/>
</dbReference>
<feature type="compositionally biased region" description="Polar residues" evidence="1">
    <location>
        <begin position="210"/>
        <end position="222"/>
    </location>
</feature>
<dbReference type="GO" id="GO:0009239">
    <property type="term" value="P:enterobactin biosynthetic process"/>
    <property type="evidence" value="ECO:0007669"/>
    <property type="project" value="TreeGrafter"/>
</dbReference>
<dbReference type="SUPFAM" id="SSF56801">
    <property type="entry name" value="Acetyl-CoA synthetase-like"/>
    <property type="match status" value="1"/>
</dbReference>
<evidence type="ECO:0000313" key="4">
    <source>
        <dbReference type="Proteomes" id="UP000307968"/>
    </source>
</evidence>
<dbReference type="InterPro" id="IPR000873">
    <property type="entry name" value="AMP-dep_synth/lig_dom"/>
</dbReference>
<dbReference type="Proteomes" id="UP000307968">
    <property type="component" value="Chromosome"/>
</dbReference>
<feature type="domain" description="AMP-dependent synthetase/ligase" evidence="2">
    <location>
        <begin position="10"/>
        <end position="184"/>
    </location>
</feature>
<protein>
    <submittedName>
        <fullName evidence="3">Dimodular nonribosomal peptide synthase</fullName>
    </submittedName>
</protein>
<evidence type="ECO:0000259" key="2">
    <source>
        <dbReference type="Pfam" id="PF00501"/>
    </source>
</evidence>
<name>A0A4U9HEK3_SERRU</name>
<dbReference type="GO" id="GO:0031177">
    <property type="term" value="F:phosphopantetheine binding"/>
    <property type="evidence" value="ECO:0007669"/>
    <property type="project" value="TreeGrafter"/>
</dbReference>
<evidence type="ECO:0000256" key="1">
    <source>
        <dbReference type="SAM" id="MobiDB-lite"/>
    </source>
</evidence>
<dbReference type="PROSITE" id="PS00455">
    <property type="entry name" value="AMP_BINDING"/>
    <property type="match status" value="1"/>
</dbReference>
<sequence length="222" mass="23923">MTSIVDALLQRVAQQPEETAVACDGQSLSYRQLSERVMQLARVLIDHGIGAEDVVAIGIPRSVDTLVALFAVLASGAAYMPLDLDYPRERLALMCDDAKPALLLTQRGTLPQMPELPQVWCLDDAHCRALCAAAASHPLDDAERREPLHEAHLAYMIYTSGSTGRPKGVMSTHRGLLNLFLSIRPICSARRLPSTRPATGGACAPDTPLRSRSTPPGSRCSA</sequence>
<feature type="region of interest" description="Disordered" evidence="1">
    <location>
        <begin position="192"/>
        <end position="222"/>
    </location>
</feature>
<dbReference type="FunFam" id="3.40.50.980:FF:000001">
    <property type="entry name" value="Non-ribosomal peptide synthetase"/>
    <property type="match status" value="1"/>
</dbReference>
<accession>A0A4U9HEK3</accession>
<dbReference type="PANTHER" id="PTHR45527:SF1">
    <property type="entry name" value="FATTY ACID SYNTHASE"/>
    <property type="match status" value="1"/>
</dbReference>
<gene>
    <name evidence="3" type="primary">dhbF_1</name>
    <name evidence="3" type="ORF">NCTC12971_02527</name>
</gene>
<dbReference type="GO" id="GO:0009366">
    <property type="term" value="C:enterobactin synthetase complex"/>
    <property type="evidence" value="ECO:0007669"/>
    <property type="project" value="TreeGrafter"/>
</dbReference>
<dbReference type="EMBL" id="LR590463">
    <property type="protein sequence ID" value="VTP62227.1"/>
    <property type="molecule type" value="Genomic_DNA"/>
</dbReference>
<dbReference type="PANTHER" id="PTHR45527">
    <property type="entry name" value="NONRIBOSOMAL PEPTIDE SYNTHETASE"/>
    <property type="match status" value="1"/>
</dbReference>